<evidence type="ECO:0000256" key="4">
    <source>
        <dbReference type="PROSITE-ProRule" id="PRU00268"/>
    </source>
</evidence>
<keyword evidence="2 4" id="KW-0689">Ribosomal protein</keyword>
<dbReference type="AlphaFoldDB" id="A0A439DE48"/>
<dbReference type="GO" id="GO:0003723">
    <property type="term" value="F:RNA binding"/>
    <property type="evidence" value="ECO:0007669"/>
    <property type="project" value="InterPro"/>
</dbReference>
<dbReference type="FunFam" id="3.30.230.10:FF:000002">
    <property type="entry name" value="30S ribosomal protein S5"/>
    <property type="match status" value="1"/>
</dbReference>
<dbReference type="InterPro" id="IPR000851">
    <property type="entry name" value="Ribosomal_uS5"/>
</dbReference>
<dbReference type="InterPro" id="IPR014721">
    <property type="entry name" value="Ribsml_uS5_D2-typ_fold_subgr"/>
</dbReference>
<dbReference type="Pfam" id="PF00333">
    <property type="entry name" value="Ribosomal_S5"/>
    <property type="match status" value="1"/>
</dbReference>
<dbReference type="SUPFAM" id="SSF54768">
    <property type="entry name" value="dsRNA-binding domain-like"/>
    <property type="match status" value="1"/>
</dbReference>
<evidence type="ECO:0000256" key="2">
    <source>
        <dbReference type="ARBA" id="ARBA00022980"/>
    </source>
</evidence>
<dbReference type="Gene3D" id="3.30.230.10">
    <property type="match status" value="1"/>
</dbReference>
<accession>A0A439DE48</accession>
<evidence type="ECO:0000256" key="5">
    <source>
        <dbReference type="RuleBase" id="RU003823"/>
    </source>
</evidence>
<dbReference type="InterPro" id="IPR005324">
    <property type="entry name" value="Ribosomal_uS5_C"/>
</dbReference>
<keyword evidence="8" id="KW-1185">Reference proteome</keyword>
<dbReference type="GO" id="GO:0006412">
    <property type="term" value="P:translation"/>
    <property type="evidence" value="ECO:0007669"/>
    <property type="project" value="InterPro"/>
</dbReference>
<comment type="similarity">
    <text evidence="1 5">Belongs to the universal ribosomal protein uS5 family.</text>
</comment>
<evidence type="ECO:0000313" key="7">
    <source>
        <dbReference type="EMBL" id="RWA12690.1"/>
    </source>
</evidence>
<dbReference type="Pfam" id="PF03719">
    <property type="entry name" value="Ribosomal_S5_C"/>
    <property type="match status" value="1"/>
</dbReference>
<feature type="domain" description="S5 DRBM" evidence="6">
    <location>
        <begin position="267"/>
        <end position="330"/>
    </location>
</feature>
<comment type="caution">
    <text evidence="7">The sequence shown here is derived from an EMBL/GenBank/DDBJ whole genome shotgun (WGS) entry which is preliminary data.</text>
</comment>
<reference evidence="7 8" key="1">
    <citation type="submission" date="2018-12" db="EMBL/GenBank/DDBJ databases">
        <title>Draft genome sequence of Xylaria grammica IHI A82.</title>
        <authorList>
            <person name="Buettner E."/>
            <person name="Kellner H."/>
        </authorList>
    </citation>
    <scope>NUCLEOTIDE SEQUENCE [LARGE SCALE GENOMIC DNA]</scope>
    <source>
        <strain evidence="7 8">IHI A82</strain>
    </source>
</reference>
<dbReference type="GO" id="GO:1990904">
    <property type="term" value="C:ribonucleoprotein complex"/>
    <property type="evidence" value="ECO:0007669"/>
    <property type="project" value="UniProtKB-UniRule"/>
</dbReference>
<gene>
    <name evidence="7" type="ORF">EKO27_g2402</name>
</gene>
<name>A0A439DE48_9PEZI</name>
<dbReference type="PROSITE" id="PS50881">
    <property type="entry name" value="S5_DSRBD"/>
    <property type="match status" value="1"/>
</dbReference>
<dbReference type="InterPro" id="IPR020568">
    <property type="entry name" value="Ribosomal_Su5_D2-typ_SF"/>
</dbReference>
<evidence type="ECO:0000259" key="6">
    <source>
        <dbReference type="PROSITE" id="PS50881"/>
    </source>
</evidence>
<protein>
    <recommendedName>
        <fullName evidence="6">S5 DRBM domain-containing protein</fullName>
    </recommendedName>
</protein>
<dbReference type="SUPFAM" id="SSF54211">
    <property type="entry name" value="Ribosomal protein S5 domain 2-like"/>
    <property type="match status" value="1"/>
</dbReference>
<dbReference type="Gene3D" id="3.30.160.20">
    <property type="match status" value="1"/>
</dbReference>
<dbReference type="PANTHER" id="PTHR48277:SF1">
    <property type="entry name" value="MITOCHONDRIAL RIBOSOMAL PROTEIN S5"/>
    <property type="match status" value="1"/>
</dbReference>
<dbReference type="GO" id="GO:0005840">
    <property type="term" value="C:ribosome"/>
    <property type="evidence" value="ECO:0007669"/>
    <property type="project" value="UniProtKB-KW"/>
</dbReference>
<dbReference type="STRING" id="363999.A0A439DE48"/>
<dbReference type="InterPro" id="IPR013810">
    <property type="entry name" value="Ribosomal_uS5_N"/>
</dbReference>
<evidence type="ECO:0000256" key="3">
    <source>
        <dbReference type="ARBA" id="ARBA00023274"/>
    </source>
</evidence>
<evidence type="ECO:0000313" key="8">
    <source>
        <dbReference type="Proteomes" id="UP000286045"/>
    </source>
</evidence>
<dbReference type="GO" id="GO:0003735">
    <property type="term" value="F:structural constituent of ribosome"/>
    <property type="evidence" value="ECO:0007669"/>
    <property type="project" value="UniProtKB-UniRule"/>
</dbReference>
<organism evidence="7 8">
    <name type="scientific">Xylaria grammica</name>
    <dbReference type="NCBI Taxonomy" id="363999"/>
    <lineage>
        <taxon>Eukaryota</taxon>
        <taxon>Fungi</taxon>
        <taxon>Dikarya</taxon>
        <taxon>Ascomycota</taxon>
        <taxon>Pezizomycotina</taxon>
        <taxon>Sordariomycetes</taxon>
        <taxon>Xylariomycetidae</taxon>
        <taxon>Xylariales</taxon>
        <taxon>Xylariaceae</taxon>
        <taxon>Xylaria</taxon>
    </lineage>
</organism>
<dbReference type="EMBL" id="RYZI01000044">
    <property type="protein sequence ID" value="RWA12690.1"/>
    <property type="molecule type" value="Genomic_DNA"/>
</dbReference>
<sequence>MSVARPARCLLSRGLAATASKAGVAAPAPRYRASFHSSAQLAKRKPRFKSIRAEEIGLTTPEKIDEFAKEYFPQYSPEELEILRQRYTPEQMAALEAGEASIDPKDLTIQGRIRKDPYRPPYFDDFSKILPIVDKQPRTHPQPQEKVKFMSPEEHADDLEKLIESLIPKDVNFDGMKEEEIEKLLNEKVNLDIAGAKYFDEHPTLVGNDEPSNSAVAPGLGKNLRGVEGMYKQPVDPEDHGLDNEGVWQELKRKSGLTVKDILSINRTTKVLVTRWVSNQTRLGKVQRTWVLAIAGNQNGRLGIGEAKSVEANVAIKKAKQLAILNMKPIPRYESRTIFGSVEAKVGATIVKLDSRPPGFGLRASHRLFEIFRAVGIHDIAAKMPRGRNPMNSVKACMQALLSQRDPNEIAIGRGKKLVDVRSVYYNGKNVTYNMSTVSKDIEISQNKR</sequence>
<evidence type="ECO:0000256" key="1">
    <source>
        <dbReference type="ARBA" id="ARBA00008945"/>
    </source>
</evidence>
<dbReference type="Proteomes" id="UP000286045">
    <property type="component" value="Unassembled WGS sequence"/>
</dbReference>
<proteinExistence type="inferred from homology"/>
<keyword evidence="3 4" id="KW-0687">Ribonucleoprotein</keyword>
<dbReference type="PANTHER" id="PTHR48277">
    <property type="entry name" value="MITOCHONDRIAL RIBOSOMAL PROTEIN S5"/>
    <property type="match status" value="1"/>
</dbReference>
<dbReference type="GO" id="GO:0005737">
    <property type="term" value="C:cytoplasm"/>
    <property type="evidence" value="ECO:0007669"/>
    <property type="project" value="UniProtKB-ARBA"/>
</dbReference>